<sequence length="148" mass="15812">MAGNIISLDRARQDRAATLSHAVSVDEFAIKVACARDPMFWVRVKRPLGGDVHVTDFQRGAQSRAALADGLIAALQAAGIALPRRLRFSDIAPMGASDPRFHGRLAEAIEDVRIAADAVARRHGAALRGLDTRPRGGKVDAEALFAAH</sequence>
<gene>
    <name evidence="1" type="ORF">DEM25_004425</name>
</gene>
<evidence type="ECO:0000313" key="1">
    <source>
        <dbReference type="EMBL" id="RKF07109.1"/>
    </source>
</evidence>
<accession>A0A3A8ADL8</accession>
<proteinExistence type="predicted"/>
<organism evidence="1 2">
    <name type="scientific">Oceaniradius stylonematis</name>
    <dbReference type="NCBI Taxonomy" id="2184161"/>
    <lineage>
        <taxon>Bacteria</taxon>
        <taxon>Pseudomonadati</taxon>
        <taxon>Pseudomonadota</taxon>
        <taxon>Alphaproteobacteria</taxon>
        <taxon>Hyphomicrobiales</taxon>
        <taxon>Ahrensiaceae</taxon>
        <taxon>Oceaniradius</taxon>
    </lineage>
</organism>
<dbReference type="Proteomes" id="UP000246132">
    <property type="component" value="Unassembled WGS sequence"/>
</dbReference>
<evidence type="ECO:0000313" key="2">
    <source>
        <dbReference type="Proteomes" id="UP000246132"/>
    </source>
</evidence>
<keyword evidence="2" id="KW-1185">Reference proteome</keyword>
<dbReference type="EMBL" id="QFWV02000004">
    <property type="protein sequence ID" value="RKF07109.1"/>
    <property type="molecule type" value="Genomic_DNA"/>
</dbReference>
<protein>
    <submittedName>
        <fullName evidence="1">Uncharacterized protein</fullName>
    </submittedName>
</protein>
<comment type="caution">
    <text evidence="1">The sequence shown here is derived from an EMBL/GenBank/DDBJ whole genome shotgun (WGS) entry which is preliminary data.</text>
</comment>
<reference evidence="1 2" key="1">
    <citation type="journal article" date="2018" name="Int. J. Syst. Bacteriol.">
        <title>Oceaniradius stylonemae gen. nov., sp. nov., isolated from a red alga, Stylonema cornu-cervi.</title>
        <authorList>
            <person name="Jeong S."/>
        </authorList>
    </citation>
    <scope>NUCLEOTIDE SEQUENCE [LARGE SCALE GENOMIC DNA]</scope>
    <source>
        <strain evidence="1 2">StC1</strain>
    </source>
</reference>
<name>A0A3A8ADL8_9HYPH</name>
<dbReference type="AlphaFoldDB" id="A0A3A8ADL8"/>